<dbReference type="AlphaFoldDB" id="A0A3A4ZNS5"/>
<evidence type="ECO:0000313" key="2">
    <source>
        <dbReference type="EMBL" id="RJR28186.1"/>
    </source>
</evidence>
<dbReference type="Pfam" id="PF00534">
    <property type="entry name" value="Glycos_transf_1"/>
    <property type="match status" value="1"/>
</dbReference>
<evidence type="ECO:0000259" key="1">
    <source>
        <dbReference type="Pfam" id="PF00534"/>
    </source>
</evidence>
<dbReference type="PANTHER" id="PTHR45947">
    <property type="entry name" value="SULFOQUINOVOSYL TRANSFERASE SQD2"/>
    <property type="match status" value="1"/>
</dbReference>
<feature type="domain" description="Glycosyl transferase family 1" evidence="1">
    <location>
        <begin position="201"/>
        <end position="367"/>
    </location>
</feature>
<dbReference type="GO" id="GO:0016758">
    <property type="term" value="F:hexosyltransferase activity"/>
    <property type="evidence" value="ECO:0007669"/>
    <property type="project" value="TreeGrafter"/>
</dbReference>
<reference evidence="2 3" key="1">
    <citation type="journal article" date="2017" name="ISME J.">
        <title>Energy and carbon metabolisms in a deep terrestrial subsurface fluid microbial community.</title>
        <authorList>
            <person name="Momper L."/>
            <person name="Jungbluth S.P."/>
            <person name="Lee M.D."/>
            <person name="Amend J.P."/>
        </authorList>
    </citation>
    <scope>NUCLEOTIDE SEQUENCE [LARGE SCALE GENOMIC DNA]</scope>
    <source>
        <strain evidence="2">SURF_46</strain>
    </source>
</reference>
<dbReference type="Gene3D" id="3.40.50.2000">
    <property type="entry name" value="Glycogen Phosphorylase B"/>
    <property type="match status" value="2"/>
</dbReference>
<sequence length="393" mass="44881">MPNFKLNKSVKKRIGIISIHPAPYRDPVFQRLYLVKKDEWDMDFITLFDKDKGHPYQESGTYSYPIKYLEQLKLIFKGLYWHSEIKKILKDRKYDAILVPGYSSFSTLYAIIFSILTKTPMIYSADSVLYRRPSGIKKVVKDLFNSVISKHSAAAWVPGIATREFLNYYGMQNEKIFFGSYCLDVDLLANIAKNERKNRVELRTSLGIDEDKFVFLYVGRMIPIRGLRVLIKAFEQVVKKNSKAYLLMIGNGVDRCYIENYVAKNHIPNVKIFDHIPISKIGTYYALSDAYVLPSLLEMYSLGFVHAAISLLPLISTNQNGASVEFVVPGKTGYIVKAGSAEQLRDAMICLMTDKEKARLMGEEAYRIALKHNVSWATEGLEKSIIKALNKNS</sequence>
<dbReference type="Proteomes" id="UP000265540">
    <property type="component" value="Unassembled WGS sequence"/>
</dbReference>
<dbReference type="InterPro" id="IPR050194">
    <property type="entry name" value="Glycosyltransferase_grp1"/>
</dbReference>
<keyword evidence="2" id="KW-0808">Transferase</keyword>
<dbReference type="InterPro" id="IPR001296">
    <property type="entry name" value="Glyco_trans_1"/>
</dbReference>
<name>A0A3A4ZNS5_UNCKA</name>
<dbReference type="SUPFAM" id="SSF53756">
    <property type="entry name" value="UDP-Glycosyltransferase/glycogen phosphorylase"/>
    <property type="match status" value="1"/>
</dbReference>
<dbReference type="PANTHER" id="PTHR45947:SF3">
    <property type="entry name" value="SULFOQUINOVOSYL TRANSFERASE SQD2"/>
    <property type="match status" value="1"/>
</dbReference>
<protein>
    <submittedName>
        <fullName evidence="2">Glycosyltransferase</fullName>
    </submittedName>
</protein>
<evidence type="ECO:0000313" key="3">
    <source>
        <dbReference type="Proteomes" id="UP000265540"/>
    </source>
</evidence>
<gene>
    <name evidence="2" type="ORF">C4561_00290</name>
</gene>
<proteinExistence type="predicted"/>
<accession>A0A3A4ZNS5</accession>
<dbReference type="CDD" id="cd03801">
    <property type="entry name" value="GT4_PimA-like"/>
    <property type="match status" value="1"/>
</dbReference>
<comment type="caution">
    <text evidence="2">The sequence shown here is derived from an EMBL/GenBank/DDBJ whole genome shotgun (WGS) entry which is preliminary data.</text>
</comment>
<dbReference type="EMBL" id="QZJF01000003">
    <property type="protein sequence ID" value="RJR28186.1"/>
    <property type="molecule type" value="Genomic_DNA"/>
</dbReference>
<organism evidence="2 3">
    <name type="scientific">candidate division WWE3 bacterium</name>
    <dbReference type="NCBI Taxonomy" id="2053526"/>
    <lineage>
        <taxon>Bacteria</taxon>
        <taxon>Katanobacteria</taxon>
    </lineage>
</organism>